<evidence type="ECO:0000256" key="4">
    <source>
        <dbReference type="ARBA" id="ARBA00022833"/>
    </source>
</evidence>
<keyword evidence="6" id="KW-1185">Reference proteome</keyword>
<evidence type="ECO:0000313" key="5">
    <source>
        <dbReference type="EMBL" id="MDQ0468358.1"/>
    </source>
</evidence>
<evidence type="ECO:0000313" key="6">
    <source>
        <dbReference type="Proteomes" id="UP001242480"/>
    </source>
</evidence>
<reference evidence="5 6" key="1">
    <citation type="submission" date="2023-07" db="EMBL/GenBank/DDBJ databases">
        <title>Genomic Encyclopedia of Type Strains, Phase IV (KMG-IV): sequencing the most valuable type-strain genomes for metagenomic binning, comparative biology and taxonomic classification.</title>
        <authorList>
            <person name="Goeker M."/>
        </authorList>
    </citation>
    <scope>NUCLEOTIDE SEQUENCE [LARGE SCALE GENOMIC DNA]</scope>
    <source>
        <strain evidence="5 6">DSM 19619</strain>
    </source>
</reference>
<dbReference type="InterPro" id="IPR013785">
    <property type="entry name" value="Aldolase_TIM"/>
</dbReference>
<dbReference type="PANTHER" id="PTHR37418">
    <property type="entry name" value="3-KETO-5-AMINOHEXANOATE CLEAVAGE ENZYME-RELATED"/>
    <property type="match status" value="1"/>
</dbReference>
<dbReference type="RefSeq" id="WP_307269479.1">
    <property type="nucleotide sequence ID" value="NZ_JAUSVX010000002.1"/>
</dbReference>
<protein>
    <submittedName>
        <fullName evidence="5">Uncharacterized protein (DUF849 family)</fullName>
    </submittedName>
</protein>
<dbReference type="Proteomes" id="UP001242480">
    <property type="component" value="Unassembled WGS sequence"/>
</dbReference>
<proteinExistence type="predicted"/>
<evidence type="ECO:0000256" key="2">
    <source>
        <dbReference type="ARBA" id="ARBA00022679"/>
    </source>
</evidence>
<dbReference type="Pfam" id="PF05853">
    <property type="entry name" value="BKACE"/>
    <property type="match status" value="1"/>
</dbReference>
<dbReference type="EMBL" id="JAUSVX010000002">
    <property type="protein sequence ID" value="MDQ0468358.1"/>
    <property type="molecule type" value="Genomic_DNA"/>
</dbReference>
<accession>A0ABU0J4J0</accession>
<dbReference type="Gene3D" id="3.20.20.70">
    <property type="entry name" value="Aldolase class I"/>
    <property type="match status" value="1"/>
</dbReference>
<organism evidence="5 6">
    <name type="scientific">Labrys wisconsinensis</name>
    <dbReference type="NCBI Taxonomy" id="425677"/>
    <lineage>
        <taxon>Bacteria</taxon>
        <taxon>Pseudomonadati</taxon>
        <taxon>Pseudomonadota</taxon>
        <taxon>Alphaproteobacteria</taxon>
        <taxon>Hyphomicrobiales</taxon>
        <taxon>Xanthobacteraceae</taxon>
        <taxon>Labrys</taxon>
    </lineage>
</organism>
<comment type="caution">
    <text evidence="5">The sequence shown here is derived from an EMBL/GenBank/DDBJ whole genome shotgun (WGS) entry which is preliminary data.</text>
</comment>
<gene>
    <name evidence="5" type="ORF">QO011_001358</name>
</gene>
<sequence>MSPTSPPTPLVLAAAPNGARAGKADHPALPITRDEIVEACLACVEAGATMLHVHVRAPDGRHILDAEAARALEAALLRRVGDRALVQTTTEAAGRYAAPEQAAFLRAARPRAVSLAWREIARPELSDGERAGLLAWCSREAVALQYILYDAADAAALDHAVRRGIVPDAEPRVLYVVGRYGEDAADAEALDAFAPAGATWMACAFGARGHSVLDAAASAGGHLRIGFENGFACADGRIARDNGDLVQDVLARIPANRRPATPDESRRILGLA</sequence>
<keyword evidence="2" id="KW-0808">Transferase</keyword>
<name>A0ABU0J4J0_9HYPH</name>
<evidence type="ECO:0000256" key="3">
    <source>
        <dbReference type="ARBA" id="ARBA00022723"/>
    </source>
</evidence>
<keyword evidence="4" id="KW-0862">Zinc</keyword>
<dbReference type="InterPro" id="IPR008567">
    <property type="entry name" value="BKACE"/>
</dbReference>
<comment type="cofactor">
    <cofactor evidence="1">
        <name>Zn(2+)</name>
        <dbReference type="ChEBI" id="CHEBI:29105"/>
    </cofactor>
</comment>
<dbReference type="PANTHER" id="PTHR37418:SF2">
    <property type="entry name" value="3-KETO-5-AMINOHEXANOATE CLEAVAGE ENZYME"/>
    <property type="match status" value="1"/>
</dbReference>
<keyword evidence="3" id="KW-0479">Metal-binding</keyword>
<evidence type="ECO:0000256" key="1">
    <source>
        <dbReference type="ARBA" id="ARBA00001947"/>
    </source>
</evidence>